<evidence type="ECO:0000313" key="3">
    <source>
        <dbReference type="EMBL" id="KWX21355.1"/>
    </source>
</evidence>
<feature type="signal peptide" evidence="2">
    <location>
        <begin position="1"/>
        <end position="29"/>
    </location>
</feature>
<name>A0A132PG95_9MYCO</name>
<dbReference type="AlphaFoldDB" id="A0A132PG95"/>
<keyword evidence="2" id="KW-0732">Signal</keyword>
<gene>
    <name evidence="3" type="ORF">AFM11_25905</name>
</gene>
<dbReference type="RefSeq" id="WP_067854575.1">
    <property type="nucleotide sequence ID" value="NZ_LGTW01000020.1"/>
</dbReference>
<feature type="compositionally biased region" description="Low complexity" evidence="1">
    <location>
        <begin position="130"/>
        <end position="141"/>
    </location>
</feature>
<organism evidence="3 4">
    <name type="scientific">Mycolicibacterium wolinskyi</name>
    <dbReference type="NCBI Taxonomy" id="59750"/>
    <lineage>
        <taxon>Bacteria</taxon>
        <taxon>Bacillati</taxon>
        <taxon>Actinomycetota</taxon>
        <taxon>Actinomycetes</taxon>
        <taxon>Mycobacteriales</taxon>
        <taxon>Mycobacteriaceae</taxon>
        <taxon>Mycolicibacterium</taxon>
    </lineage>
</organism>
<accession>A0A132PG95</accession>
<keyword evidence="4" id="KW-1185">Reference proteome</keyword>
<evidence type="ECO:0000256" key="2">
    <source>
        <dbReference type="SAM" id="SignalP"/>
    </source>
</evidence>
<feature type="chain" id="PRO_5007453223" evidence="2">
    <location>
        <begin position="30"/>
        <end position="141"/>
    </location>
</feature>
<proteinExistence type="predicted"/>
<feature type="region of interest" description="Disordered" evidence="1">
    <location>
        <begin position="103"/>
        <end position="141"/>
    </location>
</feature>
<comment type="caution">
    <text evidence="3">The sequence shown here is derived from an EMBL/GenBank/DDBJ whole genome shotgun (WGS) entry which is preliminary data.</text>
</comment>
<protein>
    <submittedName>
        <fullName evidence="3">Uncharacterized protein</fullName>
    </submittedName>
</protein>
<dbReference type="PATRIC" id="fig|59750.3.peg.3045"/>
<dbReference type="Proteomes" id="UP000070612">
    <property type="component" value="Unassembled WGS sequence"/>
</dbReference>
<reference evidence="3 4" key="1">
    <citation type="submission" date="2015-07" db="EMBL/GenBank/DDBJ databases">
        <title>A draft genome sequence of Mycobacterium wolinskyi.</title>
        <authorList>
            <person name="de Man T.J."/>
            <person name="Perry K.A."/>
            <person name="Coulliette A.D."/>
            <person name="Jensen B."/>
            <person name="Toney N.C."/>
            <person name="Limbago B.M."/>
            <person name="Noble-Wang J."/>
        </authorList>
    </citation>
    <scope>NUCLEOTIDE SEQUENCE [LARGE SCALE GENOMIC DNA]</scope>
    <source>
        <strain evidence="3 4">CDC_01</strain>
    </source>
</reference>
<sequence>MKKLLAKAAVAVGLSGVPMGLLATGVAAADDYAGQTYADAQSALADAGMKGVVSTRSGDSLSDDDCVVTSSEQAPWLKGDDFAPVTDTVLLNLNCNAGVATAKASGNSAASPEGRAALKKAKDEAEQEQEQAAADQAKTKH</sequence>
<dbReference type="EMBL" id="LGTW01000020">
    <property type="protein sequence ID" value="KWX21355.1"/>
    <property type="molecule type" value="Genomic_DNA"/>
</dbReference>
<evidence type="ECO:0000313" key="4">
    <source>
        <dbReference type="Proteomes" id="UP000070612"/>
    </source>
</evidence>
<evidence type="ECO:0000256" key="1">
    <source>
        <dbReference type="SAM" id="MobiDB-lite"/>
    </source>
</evidence>